<feature type="region of interest" description="Disordered" evidence="1">
    <location>
        <begin position="1"/>
        <end position="33"/>
    </location>
</feature>
<evidence type="ECO:0000256" key="1">
    <source>
        <dbReference type="SAM" id="MobiDB-lite"/>
    </source>
</evidence>
<dbReference type="RefSeq" id="WP_104617608.1">
    <property type="nucleotide sequence ID" value="NZ_JBHLXZ010000079.1"/>
</dbReference>
<feature type="compositionally biased region" description="Basic and acidic residues" evidence="1">
    <location>
        <begin position="47"/>
        <end position="63"/>
    </location>
</feature>
<feature type="region of interest" description="Disordered" evidence="1">
    <location>
        <begin position="47"/>
        <end position="74"/>
    </location>
</feature>
<feature type="compositionally biased region" description="Polar residues" evidence="1">
    <location>
        <begin position="24"/>
        <end position="33"/>
    </location>
</feature>
<protein>
    <recommendedName>
        <fullName evidence="4">DUF2188 domain-containing protein</fullName>
    </recommendedName>
</protein>
<accession>A0A2S7BV08</accession>
<reference evidence="2 3" key="1">
    <citation type="submission" date="2016-08" db="EMBL/GenBank/DDBJ databases">
        <authorList>
            <person name="Seilhamer J.J."/>
        </authorList>
    </citation>
    <scope>NUCLEOTIDE SEQUENCE [LARGE SCALE GENOMIC DNA]</scope>
    <source>
        <strain evidence="2 3">CFBP7245</strain>
    </source>
</reference>
<dbReference type="Proteomes" id="UP000238908">
    <property type="component" value="Unassembled WGS sequence"/>
</dbReference>
<evidence type="ECO:0008006" key="4">
    <source>
        <dbReference type="Google" id="ProtNLM"/>
    </source>
</evidence>
<name>A0A2S7BV08_9XANT</name>
<dbReference type="Pfam" id="PF09954">
    <property type="entry name" value="DUF2188"/>
    <property type="match status" value="1"/>
</dbReference>
<dbReference type="AlphaFoldDB" id="A0A2S7BV08"/>
<evidence type="ECO:0000313" key="2">
    <source>
        <dbReference type="EMBL" id="PPU49073.1"/>
    </source>
</evidence>
<dbReference type="InterPro" id="IPR018691">
    <property type="entry name" value="DUF2188"/>
</dbReference>
<dbReference type="EMBL" id="MDEE01000072">
    <property type="protein sequence ID" value="PPU49073.1"/>
    <property type="molecule type" value="Genomic_DNA"/>
</dbReference>
<sequence>MSRKGQHVVPSQDGWSVRKAGASKASSTHASQQEAIAVATTIARNQRTELYIHGRDGRIRERNSYGTDRYPPKG</sequence>
<gene>
    <name evidence="2" type="ORF">XdyCFBP7245_22490</name>
</gene>
<evidence type="ECO:0000313" key="3">
    <source>
        <dbReference type="Proteomes" id="UP000238908"/>
    </source>
</evidence>
<organism evidence="2 3">
    <name type="scientific">Xanthomonas dyei</name>
    <dbReference type="NCBI Taxonomy" id="743699"/>
    <lineage>
        <taxon>Bacteria</taxon>
        <taxon>Pseudomonadati</taxon>
        <taxon>Pseudomonadota</taxon>
        <taxon>Gammaproteobacteria</taxon>
        <taxon>Lysobacterales</taxon>
        <taxon>Lysobacteraceae</taxon>
        <taxon>Xanthomonas</taxon>
    </lineage>
</organism>
<comment type="caution">
    <text evidence="2">The sequence shown here is derived from an EMBL/GenBank/DDBJ whole genome shotgun (WGS) entry which is preliminary data.</text>
</comment>
<proteinExistence type="predicted"/>